<protein>
    <submittedName>
        <fullName evidence="2">ImmA/IrrE family metallo-endopeptidase</fullName>
    </submittedName>
</protein>
<proteinExistence type="predicted"/>
<evidence type="ECO:0000313" key="3">
    <source>
        <dbReference type="Proteomes" id="UP001299409"/>
    </source>
</evidence>
<reference evidence="2 3" key="1">
    <citation type="submission" date="2021-10" db="EMBL/GenBank/DDBJ databases">
        <title>Collection of gut derived symbiotic bacterial strains cultured from healthy donors.</title>
        <authorList>
            <person name="Lin H."/>
            <person name="Littmann E."/>
            <person name="Claire K."/>
            <person name="Pamer E."/>
        </authorList>
    </citation>
    <scope>NUCLEOTIDE SEQUENCE [LARGE SCALE GENOMIC DNA]</scope>
    <source>
        <strain evidence="2 3">MSK.17.68</strain>
    </source>
</reference>
<dbReference type="PANTHER" id="PTHR43236">
    <property type="entry name" value="ANTITOXIN HIGA1"/>
    <property type="match status" value="1"/>
</dbReference>
<gene>
    <name evidence="2" type="ORF">LIP50_13080</name>
</gene>
<name>A0ABS8D064_9FIRM</name>
<dbReference type="InterPro" id="IPR052345">
    <property type="entry name" value="Rad_response_metalloprotease"/>
</dbReference>
<keyword evidence="3" id="KW-1185">Reference proteome</keyword>
<evidence type="ECO:0000313" key="2">
    <source>
        <dbReference type="EMBL" id="MCB5447132.1"/>
    </source>
</evidence>
<dbReference type="InterPro" id="IPR010359">
    <property type="entry name" value="IrrE_HExxH"/>
</dbReference>
<feature type="domain" description="IrrE N-terminal-like" evidence="1">
    <location>
        <begin position="70"/>
        <end position="170"/>
    </location>
</feature>
<sequence length="174" mass="20179">MNQVKVKARSIKDIRELANLVRAISTKLNGEQDRFPIVTFLEKNLGEIDEDFSFGVLSKNKMGNNHGLTDPRDNTILIREDVYFNAINENGRDRFTMAHELGHYLMHTRDELVFTRNQIKLKSYEDSEWQANTFASELLMPEYLITKDDNIFTLMNRFGVSKSAAKVRLNKLGY</sequence>
<accession>A0ABS8D064</accession>
<dbReference type="Gene3D" id="1.10.10.2910">
    <property type="match status" value="1"/>
</dbReference>
<evidence type="ECO:0000259" key="1">
    <source>
        <dbReference type="Pfam" id="PF06114"/>
    </source>
</evidence>
<dbReference type="PANTHER" id="PTHR43236:SF1">
    <property type="entry name" value="BLL7220 PROTEIN"/>
    <property type="match status" value="1"/>
</dbReference>
<comment type="caution">
    <text evidence="2">The sequence shown here is derived from an EMBL/GenBank/DDBJ whole genome shotgun (WGS) entry which is preliminary data.</text>
</comment>
<organism evidence="2 3">
    <name type="scientific">Intestinibacter bartlettii</name>
    <dbReference type="NCBI Taxonomy" id="261299"/>
    <lineage>
        <taxon>Bacteria</taxon>
        <taxon>Bacillati</taxon>
        <taxon>Bacillota</taxon>
        <taxon>Clostridia</taxon>
        <taxon>Peptostreptococcales</taxon>
        <taxon>Peptostreptococcaceae</taxon>
        <taxon>Intestinibacter</taxon>
    </lineage>
</organism>
<dbReference type="Pfam" id="PF06114">
    <property type="entry name" value="Peptidase_M78"/>
    <property type="match status" value="1"/>
</dbReference>
<dbReference type="Proteomes" id="UP001299409">
    <property type="component" value="Unassembled WGS sequence"/>
</dbReference>
<dbReference type="RefSeq" id="WP_226915324.1">
    <property type="nucleotide sequence ID" value="NZ_BAABXU010000001.1"/>
</dbReference>
<dbReference type="EMBL" id="JAJBMB010000016">
    <property type="protein sequence ID" value="MCB5447132.1"/>
    <property type="molecule type" value="Genomic_DNA"/>
</dbReference>